<keyword evidence="2" id="KW-0732">Signal</keyword>
<accession>A0A2G5I1Q9</accession>
<proteinExistence type="predicted"/>
<feature type="region of interest" description="Disordered" evidence="1">
    <location>
        <begin position="74"/>
        <end position="106"/>
    </location>
</feature>
<name>A0A2G5I1Q9_CERBT</name>
<reference evidence="3 5" key="1">
    <citation type="submission" date="2015-10" db="EMBL/GenBank/DDBJ databases">
        <title>The cercosporin biosynthetic gene cluster was horizontally transferred to several fungal lineages and shown to be expanded in Cercospora beticola based on microsynteny with recipient genomes.</title>
        <authorList>
            <person name="De Jonge R."/>
            <person name="Ebert M.K."/>
            <person name="Suttle J.C."/>
            <person name="Jurick Ii W.M."/>
            <person name="Secor G.A."/>
            <person name="Thomma B.P."/>
            <person name="Van De Peer Y."/>
            <person name="Bolton M.D."/>
        </authorList>
    </citation>
    <scope>NUCLEOTIDE SEQUENCE [LARGE SCALE GENOMIC DNA]</scope>
    <source>
        <strain evidence="3 5">09-40</strain>
    </source>
</reference>
<reference evidence="4 6" key="2">
    <citation type="submission" date="2023-09" db="EMBL/GenBank/DDBJ databases">
        <title>Complete-Gapless Cercospora beticola genome.</title>
        <authorList>
            <person name="Wyatt N.A."/>
            <person name="Spanner R.E."/>
            <person name="Bolton M.D."/>
        </authorList>
    </citation>
    <scope>NUCLEOTIDE SEQUENCE [LARGE SCALE GENOMIC DNA]</scope>
    <source>
        <strain evidence="4">Cb09-40</strain>
    </source>
</reference>
<feature type="signal peptide" evidence="2">
    <location>
        <begin position="1"/>
        <end position="17"/>
    </location>
</feature>
<sequence length="291" mass="29959">MWTTTSLILASAVLAGAQSNGLAAYLSSVCAPRNSSGYPDFNAPCNAVYAIQAQCIYGGPDFLNDLWNLNISSPSDGNSRRNADPQSQDGDESSLDENNLPSGQSDENQRVCVCESQFWDQLAGCVACYTAHAPDSAVEADIQPSQLSSASSSYCAASATASVGLAGYLYDVFGGLLDSGSGSSATETSTVNFRDPIGNKTEVSYYYTAAVTGSAAWLVSQPTGESSASQTYTTTNVQDGQIRPTASANNADATQTPSGNSTGGDSDSSASRFNMASAGSLVGLVALVAWL</sequence>
<gene>
    <name evidence="3" type="ORF">CB0940_03258</name>
    <name evidence="4" type="ORF">RHO25_005050</name>
</gene>
<dbReference type="Proteomes" id="UP001302367">
    <property type="component" value="Chromosome 3"/>
</dbReference>
<organism evidence="3 5">
    <name type="scientific">Cercospora beticola</name>
    <name type="common">Sugarbeet leaf spot fungus</name>
    <dbReference type="NCBI Taxonomy" id="122368"/>
    <lineage>
        <taxon>Eukaryota</taxon>
        <taxon>Fungi</taxon>
        <taxon>Dikarya</taxon>
        <taxon>Ascomycota</taxon>
        <taxon>Pezizomycotina</taxon>
        <taxon>Dothideomycetes</taxon>
        <taxon>Dothideomycetidae</taxon>
        <taxon>Mycosphaerellales</taxon>
        <taxon>Mycosphaerellaceae</taxon>
        <taxon>Cercospora</taxon>
    </lineage>
</organism>
<dbReference type="EMBL" id="LKMD01000101">
    <property type="protein sequence ID" value="PIA98736.1"/>
    <property type="molecule type" value="Genomic_DNA"/>
</dbReference>
<dbReference type="Proteomes" id="UP000230605">
    <property type="component" value="Chromosome 3"/>
</dbReference>
<evidence type="ECO:0000313" key="3">
    <source>
        <dbReference type="EMBL" id="PIA98736.1"/>
    </source>
</evidence>
<evidence type="ECO:0000313" key="4">
    <source>
        <dbReference type="EMBL" id="WPB00431.1"/>
    </source>
</evidence>
<feature type="compositionally biased region" description="Low complexity" evidence="1">
    <location>
        <begin position="258"/>
        <end position="269"/>
    </location>
</feature>
<feature type="compositionally biased region" description="Polar residues" evidence="1">
    <location>
        <begin position="96"/>
        <end position="106"/>
    </location>
</feature>
<dbReference type="EMBL" id="CP134186">
    <property type="protein sequence ID" value="WPB00431.1"/>
    <property type="molecule type" value="Genomic_DNA"/>
</dbReference>
<dbReference type="OrthoDB" id="3909290at2759"/>
<feature type="chain" id="PRO_5013787846" evidence="2">
    <location>
        <begin position="18"/>
        <end position="291"/>
    </location>
</feature>
<dbReference type="AlphaFoldDB" id="A0A2G5I1Q9"/>
<evidence type="ECO:0000256" key="2">
    <source>
        <dbReference type="SAM" id="SignalP"/>
    </source>
</evidence>
<evidence type="ECO:0000256" key="1">
    <source>
        <dbReference type="SAM" id="MobiDB-lite"/>
    </source>
</evidence>
<evidence type="ECO:0000313" key="5">
    <source>
        <dbReference type="Proteomes" id="UP000230605"/>
    </source>
</evidence>
<feature type="compositionally biased region" description="Polar residues" evidence="1">
    <location>
        <begin position="227"/>
        <end position="257"/>
    </location>
</feature>
<evidence type="ECO:0000313" key="6">
    <source>
        <dbReference type="Proteomes" id="UP001302367"/>
    </source>
</evidence>
<feature type="region of interest" description="Disordered" evidence="1">
    <location>
        <begin position="227"/>
        <end position="269"/>
    </location>
</feature>
<keyword evidence="6" id="KW-1185">Reference proteome</keyword>
<protein>
    <submittedName>
        <fullName evidence="3">Uncharacterized protein</fullName>
    </submittedName>
</protein>